<dbReference type="EMBL" id="MU858356">
    <property type="protein sequence ID" value="KAK4206753.1"/>
    <property type="molecule type" value="Genomic_DNA"/>
</dbReference>
<gene>
    <name evidence="5" type="ORF">QBC37DRAFT_393260</name>
</gene>
<dbReference type="Gene3D" id="3.40.50.1820">
    <property type="entry name" value="alpha/beta hydrolase"/>
    <property type="match status" value="1"/>
</dbReference>
<dbReference type="SUPFAM" id="SSF53474">
    <property type="entry name" value="alpha/beta-Hydrolases"/>
    <property type="match status" value="1"/>
</dbReference>
<keyword evidence="2 5" id="KW-0378">Hydrolase</keyword>
<dbReference type="GO" id="GO:0097176">
    <property type="term" value="P:epoxide metabolic process"/>
    <property type="evidence" value="ECO:0007669"/>
    <property type="project" value="TreeGrafter"/>
</dbReference>
<dbReference type="InterPro" id="IPR000639">
    <property type="entry name" value="Epox_hydrolase-like"/>
</dbReference>
<feature type="active site" description="Proton acceptor" evidence="3">
    <location>
        <position position="398"/>
    </location>
</feature>
<keyword evidence="6" id="KW-1185">Reference proteome</keyword>
<dbReference type="PANTHER" id="PTHR21661:SF39">
    <property type="entry name" value="HYDROLASE, PUTATIVE (AFU_ORTHOLOGUE AFUA_3G08960)-RELATED"/>
    <property type="match status" value="1"/>
</dbReference>
<accession>A0AAN7B0U2</accession>
<dbReference type="InterPro" id="IPR016292">
    <property type="entry name" value="Epoxide_hydrolase"/>
</dbReference>
<dbReference type="PRINTS" id="PR00412">
    <property type="entry name" value="EPOXHYDRLASE"/>
</dbReference>
<reference evidence="5" key="2">
    <citation type="submission" date="2023-05" db="EMBL/GenBank/DDBJ databases">
        <authorList>
            <consortium name="Lawrence Berkeley National Laboratory"/>
            <person name="Steindorff A."/>
            <person name="Hensen N."/>
            <person name="Bonometti L."/>
            <person name="Westerberg I."/>
            <person name="Brannstrom I.O."/>
            <person name="Guillou S."/>
            <person name="Cros-Aarteil S."/>
            <person name="Calhoun S."/>
            <person name="Haridas S."/>
            <person name="Kuo A."/>
            <person name="Mondo S."/>
            <person name="Pangilinan J."/>
            <person name="Riley R."/>
            <person name="Labutti K."/>
            <person name="Andreopoulos B."/>
            <person name="Lipzen A."/>
            <person name="Chen C."/>
            <person name="Yanf M."/>
            <person name="Daum C."/>
            <person name="Ng V."/>
            <person name="Clum A."/>
            <person name="Ohm R."/>
            <person name="Martin F."/>
            <person name="Silar P."/>
            <person name="Natvig D."/>
            <person name="Lalanne C."/>
            <person name="Gautier V."/>
            <person name="Ament-Velasquez S.L."/>
            <person name="Kruys A."/>
            <person name="Hutchinson M.I."/>
            <person name="Powell A.J."/>
            <person name="Barry K."/>
            <person name="Miller A.N."/>
            <person name="Grigoriev I.V."/>
            <person name="Debuchy R."/>
            <person name="Gladieux P."/>
            <person name="Thoren M.H."/>
            <person name="Johannesson H."/>
        </authorList>
    </citation>
    <scope>NUCLEOTIDE SEQUENCE</scope>
    <source>
        <strain evidence="5">PSN293</strain>
    </source>
</reference>
<evidence type="ECO:0000259" key="4">
    <source>
        <dbReference type="Pfam" id="PF06441"/>
    </source>
</evidence>
<dbReference type="Proteomes" id="UP001301769">
    <property type="component" value="Unassembled WGS sequence"/>
</dbReference>
<dbReference type="AlphaFoldDB" id="A0AAN7B0U2"/>
<organism evidence="5 6">
    <name type="scientific">Rhypophila decipiens</name>
    <dbReference type="NCBI Taxonomy" id="261697"/>
    <lineage>
        <taxon>Eukaryota</taxon>
        <taxon>Fungi</taxon>
        <taxon>Dikarya</taxon>
        <taxon>Ascomycota</taxon>
        <taxon>Pezizomycotina</taxon>
        <taxon>Sordariomycetes</taxon>
        <taxon>Sordariomycetidae</taxon>
        <taxon>Sordariales</taxon>
        <taxon>Naviculisporaceae</taxon>
        <taxon>Rhypophila</taxon>
    </lineage>
</organism>
<dbReference type="InterPro" id="IPR029058">
    <property type="entry name" value="AB_hydrolase_fold"/>
</dbReference>
<feature type="active site" description="Nucleophile" evidence="3">
    <location>
        <position position="213"/>
    </location>
</feature>
<evidence type="ECO:0000313" key="6">
    <source>
        <dbReference type="Proteomes" id="UP001301769"/>
    </source>
</evidence>
<proteinExistence type="inferred from homology"/>
<feature type="domain" description="Epoxide hydrolase N-terminal" evidence="4">
    <location>
        <begin position="24"/>
        <end position="142"/>
    </location>
</feature>
<protein>
    <submittedName>
        <fullName evidence="5">Epoxide hydrolase</fullName>
    </submittedName>
</protein>
<name>A0AAN7B0U2_9PEZI</name>
<dbReference type="Pfam" id="PF06441">
    <property type="entry name" value="EHN"/>
    <property type="match status" value="1"/>
</dbReference>
<evidence type="ECO:0000256" key="1">
    <source>
        <dbReference type="ARBA" id="ARBA00010088"/>
    </source>
</evidence>
<feature type="active site" description="Proton donor" evidence="3">
    <location>
        <position position="341"/>
    </location>
</feature>
<dbReference type="PIRSF" id="PIRSF001112">
    <property type="entry name" value="Epoxide_hydrolase"/>
    <property type="match status" value="1"/>
</dbReference>
<dbReference type="InterPro" id="IPR010497">
    <property type="entry name" value="Epoxide_hydro_N"/>
</dbReference>
<evidence type="ECO:0000256" key="2">
    <source>
        <dbReference type="ARBA" id="ARBA00022801"/>
    </source>
</evidence>
<dbReference type="GO" id="GO:0004301">
    <property type="term" value="F:epoxide hydrolase activity"/>
    <property type="evidence" value="ECO:0007669"/>
    <property type="project" value="TreeGrafter"/>
</dbReference>
<evidence type="ECO:0000256" key="3">
    <source>
        <dbReference type="PIRSR" id="PIRSR001112-1"/>
    </source>
</evidence>
<comment type="similarity">
    <text evidence="1">Belongs to the peptidase S33 family.</text>
</comment>
<reference evidence="5" key="1">
    <citation type="journal article" date="2023" name="Mol. Phylogenet. Evol.">
        <title>Genome-scale phylogeny and comparative genomics of the fungal order Sordariales.</title>
        <authorList>
            <person name="Hensen N."/>
            <person name="Bonometti L."/>
            <person name="Westerberg I."/>
            <person name="Brannstrom I.O."/>
            <person name="Guillou S."/>
            <person name="Cros-Aarteil S."/>
            <person name="Calhoun S."/>
            <person name="Haridas S."/>
            <person name="Kuo A."/>
            <person name="Mondo S."/>
            <person name="Pangilinan J."/>
            <person name="Riley R."/>
            <person name="LaButti K."/>
            <person name="Andreopoulos B."/>
            <person name="Lipzen A."/>
            <person name="Chen C."/>
            <person name="Yan M."/>
            <person name="Daum C."/>
            <person name="Ng V."/>
            <person name="Clum A."/>
            <person name="Steindorff A."/>
            <person name="Ohm R.A."/>
            <person name="Martin F."/>
            <person name="Silar P."/>
            <person name="Natvig D.O."/>
            <person name="Lalanne C."/>
            <person name="Gautier V."/>
            <person name="Ament-Velasquez S.L."/>
            <person name="Kruys A."/>
            <person name="Hutchinson M.I."/>
            <person name="Powell A.J."/>
            <person name="Barry K."/>
            <person name="Miller A.N."/>
            <person name="Grigoriev I.V."/>
            <person name="Debuchy R."/>
            <person name="Gladieux P."/>
            <person name="Hiltunen Thoren M."/>
            <person name="Johannesson H."/>
        </authorList>
    </citation>
    <scope>NUCLEOTIDE SEQUENCE</scope>
    <source>
        <strain evidence="5">PSN293</strain>
    </source>
</reference>
<comment type="caution">
    <text evidence="5">The sequence shown here is derived from an EMBL/GenBank/DDBJ whole genome shotgun (WGS) entry which is preliminary data.</text>
</comment>
<evidence type="ECO:0000313" key="5">
    <source>
        <dbReference type="EMBL" id="KAK4206753.1"/>
    </source>
</evidence>
<dbReference type="PANTHER" id="PTHR21661">
    <property type="entry name" value="EPOXIDE HYDROLASE 1-RELATED"/>
    <property type="match status" value="1"/>
</dbReference>
<sequence>MTPPTLPSLSTFACLPPNILTTPTPFTLSVPSKEVNLLPRLARSGTFGIPSYYNTEADAASGRFGITRDWLINATSIWTSPSQFSWRSHEQYMNHFPNFRVNVTTPSDNELYDLHFAALFSKNESAVPIIFMHGWPGSWTEFAPMMDLLVDKYPTPEELPYHVVVPSIPDYGLSTRPGEVHKEINMTTAGEAMNQLMIELGFGESGYIAQGGDVGYFLARTMCGLFEECRAFHINMFFLTEEERAAVNDIPITPEEATQIEIGDKWGLEGSAYAAEHGTRPATIALALMSSPVAMLAWMGEKFVEWSDNRDPSYALSMDTILAQVSFYWYTESYGRSMWVYRALKSEVPSPLPPMPWSSTKPFGFSWFPVEIASLPQAWGDYLFENMVFHRRHARGGHFAALQEPAEFLQDIEDFLAIVKQNGTFAS</sequence>